<accession>A0A061JSJ2</accession>
<dbReference type="HOGENOM" id="CLU_3204215_0_0_6"/>
<proteinExistence type="predicted"/>
<dbReference type="AlphaFoldDB" id="A0A061JSJ2"/>
<comment type="caution">
    <text evidence="1">The sequence shown here is derived from an EMBL/GenBank/DDBJ whole genome shotgun (WGS) entry which is preliminary data.</text>
</comment>
<protein>
    <submittedName>
        <fullName evidence="1">Uncharacterized protein</fullName>
    </submittedName>
</protein>
<evidence type="ECO:0000313" key="2">
    <source>
        <dbReference type="Proteomes" id="UP000026923"/>
    </source>
</evidence>
<reference evidence="1 2" key="1">
    <citation type="journal article" date="2013" name="Genome Announc.">
        <title>Draft Genome of the Nitrogen-Fixing Bacterium Pseudomonas stutzeri Strain KOS6 Isolated from Industrial Hydrocarbon Sludge.</title>
        <authorList>
            <person name="Grigoryeva T.V."/>
            <person name="Laikov A.V."/>
            <person name="Naumova R.P."/>
            <person name="Manolov A.I."/>
            <person name="Larin A.K."/>
            <person name="Karpova I.Y."/>
            <person name="Semashko T.A."/>
            <person name="Alexeev D.G."/>
            <person name="Kostryukova E.S."/>
            <person name="Muller R."/>
            <person name="Govorun V.M."/>
        </authorList>
    </citation>
    <scope>NUCLEOTIDE SEQUENCE [LARGE SCALE GENOMIC DNA]</scope>
    <source>
        <strain evidence="1 2">KOS6</strain>
    </source>
</reference>
<sequence>MPGTLLVGLARHYRRWGIFLFVAKIARYAGAVMYDLGRKPPWRVE</sequence>
<organism evidence="1 2">
    <name type="scientific">Stutzerimonas stutzeri KOS6</name>
    <dbReference type="NCBI Taxonomy" id="1218352"/>
    <lineage>
        <taxon>Bacteria</taxon>
        <taxon>Pseudomonadati</taxon>
        <taxon>Pseudomonadota</taxon>
        <taxon>Gammaproteobacteria</taxon>
        <taxon>Pseudomonadales</taxon>
        <taxon>Pseudomonadaceae</taxon>
        <taxon>Stutzerimonas</taxon>
    </lineage>
</organism>
<gene>
    <name evidence="1" type="ORF">B597_011455</name>
</gene>
<dbReference type="EMBL" id="AMCZ02000013">
    <property type="protein sequence ID" value="EWC41149.1"/>
    <property type="molecule type" value="Genomic_DNA"/>
</dbReference>
<dbReference type="Proteomes" id="UP000026923">
    <property type="component" value="Unassembled WGS sequence"/>
</dbReference>
<evidence type="ECO:0000313" key="1">
    <source>
        <dbReference type="EMBL" id="EWC41149.1"/>
    </source>
</evidence>
<name>A0A061JSJ2_STUST</name>